<name>A0ABU3ICU3_9ACTO</name>
<accession>A0ABU3ICU3</accession>
<dbReference type="Gene3D" id="1.10.150.260">
    <property type="entry name" value="YozE SAM-like"/>
    <property type="match status" value="1"/>
</dbReference>
<dbReference type="Pfam" id="PF06855">
    <property type="entry name" value="YozE_SAM_like"/>
    <property type="match status" value="1"/>
</dbReference>
<evidence type="ECO:0000259" key="1">
    <source>
        <dbReference type="Pfam" id="PF06855"/>
    </source>
</evidence>
<evidence type="ECO:0000313" key="2">
    <source>
        <dbReference type="EMBL" id="MDT3768195.1"/>
    </source>
</evidence>
<keyword evidence="3" id="KW-1185">Reference proteome</keyword>
<evidence type="ECO:0000313" key="3">
    <source>
        <dbReference type="Proteomes" id="UP001247542"/>
    </source>
</evidence>
<dbReference type="RefSeq" id="WP_313274685.1">
    <property type="nucleotide sequence ID" value="NZ_JASXSX010000007.1"/>
</dbReference>
<protein>
    <submittedName>
        <fullName evidence="2">YozE family protein</fullName>
    </submittedName>
</protein>
<comment type="caution">
    <text evidence="2">The sequence shown here is derived from an EMBL/GenBank/DDBJ whole genome shotgun (WGS) entry which is preliminary data.</text>
</comment>
<organism evidence="2 3">
    <name type="scientific">Gleimia hominis</name>
    <dbReference type="NCBI Taxonomy" id="595468"/>
    <lineage>
        <taxon>Bacteria</taxon>
        <taxon>Bacillati</taxon>
        <taxon>Actinomycetota</taxon>
        <taxon>Actinomycetes</taxon>
        <taxon>Actinomycetales</taxon>
        <taxon>Actinomycetaceae</taxon>
        <taxon>Gleimia</taxon>
    </lineage>
</organism>
<proteinExistence type="predicted"/>
<dbReference type="SUPFAM" id="SSF140652">
    <property type="entry name" value="YozE-like"/>
    <property type="match status" value="1"/>
</dbReference>
<reference evidence="2 3" key="1">
    <citation type="submission" date="2023-06" db="EMBL/GenBank/DDBJ databases">
        <title>Draft genome sequence of Gleimia hominis type strain CCUG 57540T.</title>
        <authorList>
            <person name="Salva-Serra F."/>
            <person name="Cardew S."/>
            <person name="Jensie Markopoulos S."/>
            <person name="Ohlen M."/>
            <person name="Inganas E."/>
            <person name="Svensson-Stadler L."/>
            <person name="Moore E.R.B."/>
        </authorList>
    </citation>
    <scope>NUCLEOTIDE SEQUENCE [LARGE SCALE GENOMIC DNA]</scope>
    <source>
        <strain evidence="2 3">CCUG 57540</strain>
    </source>
</reference>
<dbReference type="InterPro" id="IPR036806">
    <property type="entry name" value="YozE_SAM-like_sf"/>
</dbReference>
<gene>
    <name evidence="2" type="ORF">QS713_08995</name>
</gene>
<dbReference type="EMBL" id="JASXSX010000007">
    <property type="protein sequence ID" value="MDT3768195.1"/>
    <property type="molecule type" value="Genomic_DNA"/>
</dbReference>
<feature type="domain" description="YozE SAM-like" evidence="1">
    <location>
        <begin position="3"/>
        <end position="65"/>
    </location>
</feature>
<sequence>MNFYEWVTQHYYNQDTPEGDLAGDMAWDDYAGANTKEAILTHLHRCGACDDCIGVFNRCWRRYQNAPDRDEPTSMPAIPVLTPPKPLIGRWQDSQPGQGFLDLNHDDQQFLLEWIATRLTPSEQWNRKRSSYGIKHAFTRDTGIYITNAQFKDAMILAGYAPKNQVALNHVYQISEYSQAFSYKPCIATSYWLPGECGQD</sequence>
<dbReference type="Proteomes" id="UP001247542">
    <property type="component" value="Unassembled WGS sequence"/>
</dbReference>
<dbReference type="InterPro" id="IPR023089">
    <property type="entry name" value="YozE_SAM-like"/>
</dbReference>